<feature type="transmembrane region" description="Helical" evidence="1">
    <location>
        <begin position="316"/>
        <end position="333"/>
    </location>
</feature>
<feature type="transmembrane region" description="Helical" evidence="1">
    <location>
        <begin position="136"/>
        <end position="153"/>
    </location>
</feature>
<sequence>MTDPKNPSQQDFFAKLPESRQHIIALVILFLIPFVLFTATTIGGKEFKRHDITQWRAGAESVIEYRETYDKEPLWVNNMFGGMPSFVVSTKDAVPYLDRIASLFSNIYPAFQYWVLLSGTYFLLVMMGFRTLTSLFGSLMYGLTTYFPIIIVAGHTSKFEALAFAPWMIAGYWLLTRKEKKLPGLLLFSVAVTLELRSAHPQVTYYFAYLLGSLWVFDTWKAYKENQLKEWGITTLFLVVGGVVGLLGHAQKLLALQEYAEYSIRGGSALDNSTGLTSSYAFAWSQGIRETWTLIMPNIFGGASPEYWGPKSVTSGPHYFGALSLPFVILALTKRRSKTMYAFFAAGTLGILFSWGGNFRLLNEFAFDYIPYFDKFRAPETWLTLVAFCYSVVAVYGLEWFADFVSSKKNEFKKLYVPLGITGGVLVVLFIMVSSMDFTRPGEVSNIANQIARQNQVSVDNPQVQRRAQSYVNTQLVPEREEKANSDLLRLAIILVVATGLLYLTTSGKIPVSVSLMGFTIILAVDMMSVDKRYIPENTIVAGNVSPEKTLESQRRDIDTFIEERVSANTEYPYRVLPILDNPYSNATPAYFYPMIGGYTGAKLSVIQDVMYGQGPLNLQNQNFNPQLLDLFNVKYVTYVQGLPFDGYQPVFESQNGVVYENQNVLPKAFFVDSVITVQDPNTTFEYLMPGQIDFSETAIVETSEALTSSQDTTSEVEVTTYTGPEMTIDISRSAPGFLVLSEVYYPAGWTATLNGEEIPIYKTNYFLRGMDIPAGNHTLELNFIPRSYEIGVMLAWISVIIQALIAAFWIFTWFKARNSSGS</sequence>
<dbReference type="EMBL" id="JANDBC010000001">
    <property type="protein sequence ID" value="MCP9290970.1"/>
    <property type="molecule type" value="Genomic_DNA"/>
</dbReference>
<evidence type="ECO:0000313" key="3">
    <source>
        <dbReference type="Proteomes" id="UP001139125"/>
    </source>
</evidence>
<accession>A0A9X2L281</accession>
<feature type="transmembrane region" description="Helical" evidence="1">
    <location>
        <begin position="382"/>
        <end position="402"/>
    </location>
</feature>
<feature type="transmembrane region" description="Helical" evidence="1">
    <location>
        <begin position="230"/>
        <end position="250"/>
    </location>
</feature>
<evidence type="ECO:0000256" key="1">
    <source>
        <dbReference type="SAM" id="Phobius"/>
    </source>
</evidence>
<proteinExistence type="predicted"/>
<keyword evidence="1" id="KW-0472">Membrane</keyword>
<dbReference type="Proteomes" id="UP001139125">
    <property type="component" value="Unassembled WGS sequence"/>
</dbReference>
<name>A0A9X2L281_9BACT</name>
<keyword evidence="3" id="KW-1185">Reference proteome</keyword>
<keyword evidence="1" id="KW-0812">Transmembrane</keyword>
<dbReference type="AlphaFoldDB" id="A0A9X2L281"/>
<dbReference type="RefSeq" id="WP_255133507.1">
    <property type="nucleotide sequence ID" value="NZ_JANDBC010000001.1"/>
</dbReference>
<feature type="transmembrane region" description="Helical" evidence="1">
    <location>
        <begin position="340"/>
        <end position="362"/>
    </location>
</feature>
<feature type="transmembrane region" description="Helical" evidence="1">
    <location>
        <begin position="23"/>
        <end position="42"/>
    </location>
</feature>
<feature type="transmembrane region" description="Helical" evidence="1">
    <location>
        <begin position="794"/>
        <end position="815"/>
    </location>
</feature>
<organism evidence="2 3">
    <name type="scientific">Gracilimonas sediminicola</name>
    <dbReference type="NCBI Taxonomy" id="2952158"/>
    <lineage>
        <taxon>Bacteria</taxon>
        <taxon>Pseudomonadati</taxon>
        <taxon>Balneolota</taxon>
        <taxon>Balneolia</taxon>
        <taxon>Balneolales</taxon>
        <taxon>Balneolaceae</taxon>
        <taxon>Gracilimonas</taxon>
    </lineage>
</organism>
<keyword evidence="1" id="KW-1133">Transmembrane helix</keyword>
<dbReference type="InterPro" id="IPR018580">
    <property type="entry name" value="Uncharacterised_YfhO"/>
</dbReference>
<dbReference type="PANTHER" id="PTHR38454:SF1">
    <property type="entry name" value="INTEGRAL MEMBRANE PROTEIN"/>
    <property type="match status" value="1"/>
</dbReference>
<dbReference type="Pfam" id="PF09586">
    <property type="entry name" value="YfhO"/>
    <property type="match status" value="1"/>
</dbReference>
<feature type="transmembrane region" description="Helical" evidence="1">
    <location>
        <begin position="159"/>
        <end position="175"/>
    </location>
</feature>
<protein>
    <submittedName>
        <fullName evidence="2">YfhO family protein</fullName>
    </submittedName>
</protein>
<feature type="transmembrane region" description="Helical" evidence="1">
    <location>
        <begin position="414"/>
        <end position="433"/>
    </location>
</feature>
<gene>
    <name evidence="2" type="ORF">NM125_05195</name>
</gene>
<evidence type="ECO:0000313" key="2">
    <source>
        <dbReference type="EMBL" id="MCP9290970.1"/>
    </source>
</evidence>
<reference evidence="2" key="1">
    <citation type="submission" date="2022-06" db="EMBL/GenBank/DDBJ databases">
        <title>Gracilimonas sp. CAU 1638 isolated from sea sediment.</title>
        <authorList>
            <person name="Kim W."/>
        </authorList>
    </citation>
    <scope>NUCLEOTIDE SEQUENCE</scope>
    <source>
        <strain evidence="2">CAU 1638</strain>
    </source>
</reference>
<feature type="transmembrane region" description="Helical" evidence="1">
    <location>
        <begin position="111"/>
        <end position="129"/>
    </location>
</feature>
<dbReference type="PANTHER" id="PTHR38454">
    <property type="entry name" value="INTEGRAL MEMBRANE PROTEIN-RELATED"/>
    <property type="match status" value="1"/>
</dbReference>
<feature type="transmembrane region" description="Helical" evidence="1">
    <location>
        <begin position="488"/>
        <end position="505"/>
    </location>
</feature>
<comment type="caution">
    <text evidence="2">The sequence shown here is derived from an EMBL/GenBank/DDBJ whole genome shotgun (WGS) entry which is preliminary data.</text>
</comment>